<organism evidence="1 2">
    <name type="scientific">Streptomyces kunmingensis</name>
    <dbReference type="NCBI Taxonomy" id="68225"/>
    <lineage>
        <taxon>Bacteria</taxon>
        <taxon>Bacillati</taxon>
        <taxon>Actinomycetota</taxon>
        <taxon>Actinomycetes</taxon>
        <taxon>Kitasatosporales</taxon>
        <taxon>Streptomycetaceae</taxon>
        <taxon>Streptomyces</taxon>
    </lineage>
</organism>
<accession>A0ABU6CSY9</accession>
<dbReference type="SUPFAM" id="SSF52091">
    <property type="entry name" value="SpoIIaa-like"/>
    <property type="match status" value="1"/>
</dbReference>
<comment type="caution">
    <text evidence="1">The sequence shown here is derived from an EMBL/GenBank/DDBJ whole genome shotgun (WGS) entry which is preliminary data.</text>
</comment>
<proteinExistence type="predicted"/>
<protein>
    <recommendedName>
        <fullName evidence="3">STAS domain-containing protein</fullName>
    </recommendedName>
</protein>
<keyword evidence="2" id="KW-1185">Reference proteome</keyword>
<dbReference type="InterPro" id="IPR036513">
    <property type="entry name" value="STAS_dom_sf"/>
</dbReference>
<reference evidence="1 2" key="1">
    <citation type="submission" date="2022-10" db="EMBL/GenBank/DDBJ databases">
        <authorList>
            <person name="Xie J."/>
            <person name="Shen N."/>
        </authorList>
    </citation>
    <scope>NUCLEOTIDE SEQUENCE [LARGE SCALE GENOMIC DNA]</scope>
    <source>
        <strain evidence="1 2">DSM 41681</strain>
    </source>
</reference>
<name>A0ABU6CSY9_9ACTN</name>
<dbReference type="EMBL" id="JAOZYB010000377">
    <property type="protein sequence ID" value="MEB3967157.1"/>
    <property type="molecule type" value="Genomic_DNA"/>
</dbReference>
<dbReference type="RefSeq" id="WP_324777146.1">
    <property type="nucleotide sequence ID" value="NZ_BAAATS010000066.1"/>
</dbReference>
<evidence type="ECO:0000313" key="2">
    <source>
        <dbReference type="Proteomes" id="UP001352223"/>
    </source>
</evidence>
<evidence type="ECO:0008006" key="3">
    <source>
        <dbReference type="Google" id="ProtNLM"/>
    </source>
</evidence>
<evidence type="ECO:0000313" key="1">
    <source>
        <dbReference type="EMBL" id="MEB3967157.1"/>
    </source>
</evidence>
<sequence length="110" mass="12369">MRDYFVDDRLLITPLRHEEGVQLCGDVVGTHQVPLVTAVAQCAQRADEITVDLTRVAYLSNSGLAALVGFARTLRPPQYLYVTAGHELRLQQRLEERGWDQLDTLRLHAG</sequence>
<gene>
    <name evidence="1" type="ORF">OKJ48_44025</name>
</gene>
<dbReference type="Proteomes" id="UP001352223">
    <property type="component" value="Unassembled WGS sequence"/>
</dbReference>
<dbReference type="Gene3D" id="3.30.750.24">
    <property type="entry name" value="STAS domain"/>
    <property type="match status" value="1"/>
</dbReference>